<evidence type="ECO:0000313" key="4">
    <source>
        <dbReference type="EMBL" id="TQD38951.1"/>
    </source>
</evidence>
<dbReference type="PANTHER" id="PTHR12526:SF629">
    <property type="entry name" value="TEICHURONIC ACID BIOSYNTHESIS GLYCOSYLTRANSFERASE TUAH-RELATED"/>
    <property type="match status" value="1"/>
</dbReference>
<dbReference type="Pfam" id="PF13692">
    <property type="entry name" value="Glyco_trans_1_4"/>
    <property type="match status" value="1"/>
</dbReference>
<dbReference type="OrthoDB" id="9790710at2"/>
<evidence type="ECO:0000259" key="3">
    <source>
        <dbReference type="Pfam" id="PF13439"/>
    </source>
</evidence>
<sequence length="377" mass="42440">MRVVFWGTYDTGKPRTRILREGLSRQGVELHEIHASTWEGIEDKSQLRGFVRLAGIALRWLFSYPRLAWRLARVARPDLVLVGYPGHVDVFIAALVCRFRRIPVAWDVFLSAYDTICLDRRLLREGSLAARLLRRLEASAIARADYVFMDTQAHARRIERLFDLPKGHCDAVWVGVEAERFPRLPLAQRGHGPFRVLFYGQFIPLHGITTIIEAARLLRQRDIEWRLVGVGQEAPRIRALLDADPLPRVSWMEWVPYEALAGELREADICLGIFGDSEKAASVIPNKVFQIVASGRPLVTRDGPAARELLVSQPGCTYLVPCADAKSLADALLAHMALAATAQSPCHESTRPRIDATAIGEQFMDMIRRRNIVGRPS</sequence>
<dbReference type="AlphaFoldDB" id="A0A507ZQR3"/>
<dbReference type="Proteomes" id="UP000318212">
    <property type="component" value="Unassembled WGS sequence"/>
</dbReference>
<dbReference type="InterPro" id="IPR028098">
    <property type="entry name" value="Glyco_trans_4-like_N"/>
</dbReference>
<dbReference type="Gene3D" id="3.40.50.2000">
    <property type="entry name" value="Glycogen Phosphorylase B"/>
    <property type="match status" value="2"/>
</dbReference>
<dbReference type="EMBL" id="VICE01000154">
    <property type="protein sequence ID" value="TQD38951.1"/>
    <property type="molecule type" value="Genomic_DNA"/>
</dbReference>
<reference evidence="4 5" key="1">
    <citation type="submission" date="2019-06" db="EMBL/GenBank/DDBJ databases">
        <title>Lysobacter alkalisoli sp. nov. isolated from saline soil.</title>
        <authorList>
            <person name="Sun J.-Q."/>
            <person name="Xu L."/>
        </authorList>
    </citation>
    <scope>NUCLEOTIDE SEQUENCE [LARGE SCALE GENOMIC DNA]</scope>
    <source>
        <strain evidence="4 5">JCM 31130</strain>
    </source>
</reference>
<keyword evidence="2 4" id="KW-0808">Transferase</keyword>
<organism evidence="4 5">
    <name type="scientific">Marilutibacter aestuarii</name>
    <dbReference type="NCBI Taxonomy" id="1706195"/>
    <lineage>
        <taxon>Bacteria</taxon>
        <taxon>Pseudomonadati</taxon>
        <taxon>Pseudomonadota</taxon>
        <taxon>Gammaproteobacteria</taxon>
        <taxon>Lysobacterales</taxon>
        <taxon>Lysobacteraceae</taxon>
        <taxon>Marilutibacter</taxon>
    </lineage>
</organism>
<name>A0A507ZQR3_9GAMM</name>
<dbReference type="SUPFAM" id="SSF53756">
    <property type="entry name" value="UDP-Glycosyltransferase/glycogen phosphorylase"/>
    <property type="match status" value="1"/>
</dbReference>
<evidence type="ECO:0000256" key="1">
    <source>
        <dbReference type="ARBA" id="ARBA00022676"/>
    </source>
</evidence>
<proteinExistence type="predicted"/>
<evidence type="ECO:0000313" key="5">
    <source>
        <dbReference type="Proteomes" id="UP000318212"/>
    </source>
</evidence>
<dbReference type="Pfam" id="PF13439">
    <property type="entry name" value="Glyco_transf_4"/>
    <property type="match status" value="1"/>
</dbReference>
<dbReference type="GO" id="GO:0016757">
    <property type="term" value="F:glycosyltransferase activity"/>
    <property type="evidence" value="ECO:0007669"/>
    <property type="project" value="UniProtKB-KW"/>
</dbReference>
<protein>
    <submittedName>
        <fullName evidence="4">Glycosyltransferase family 4 protein</fullName>
    </submittedName>
</protein>
<accession>A0A507ZQR3</accession>
<gene>
    <name evidence="4" type="ORF">FKV25_15795</name>
</gene>
<keyword evidence="5" id="KW-1185">Reference proteome</keyword>
<feature type="domain" description="Glycosyltransferase subfamily 4-like N-terminal" evidence="3">
    <location>
        <begin position="19"/>
        <end position="180"/>
    </location>
</feature>
<dbReference type="PANTHER" id="PTHR12526">
    <property type="entry name" value="GLYCOSYLTRANSFERASE"/>
    <property type="match status" value="1"/>
</dbReference>
<evidence type="ECO:0000256" key="2">
    <source>
        <dbReference type="ARBA" id="ARBA00022679"/>
    </source>
</evidence>
<keyword evidence="1" id="KW-0328">Glycosyltransferase</keyword>
<dbReference type="RefSeq" id="WP_141519746.1">
    <property type="nucleotide sequence ID" value="NZ_VICE01000154.1"/>
</dbReference>
<comment type="caution">
    <text evidence="4">The sequence shown here is derived from an EMBL/GenBank/DDBJ whole genome shotgun (WGS) entry which is preliminary data.</text>
</comment>